<dbReference type="Proteomes" id="UP000486903">
    <property type="component" value="Unassembled WGS sequence"/>
</dbReference>
<dbReference type="RefSeq" id="WP_003369026.1">
    <property type="nucleotide sequence ID" value="NZ_JACBDA010000001.1"/>
</dbReference>
<dbReference type="EMBL" id="SXFB01000016">
    <property type="protein sequence ID" value="NFV27518.1"/>
    <property type="molecule type" value="Genomic_DNA"/>
</dbReference>
<sequence>MPICNCICDRCANNVDCLYSRKVSIEDCFSCEECYYYSFDNSKRLNRRTECKYFVLAEDYIKYRIKIIK</sequence>
<dbReference type="AlphaFoldDB" id="A0A846KI38"/>
<name>A0A846KI38_CLOBO</name>
<accession>A0A846KI38</accession>
<reference evidence="1 2" key="1">
    <citation type="submission" date="2019-04" db="EMBL/GenBank/DDBJ databases">
        <title>Genome sequencing of Clostridium botulinum Groups I-IV and Clostridium butyricum.</title>
        <authorList>
            <person name="Brunt J."/>
            <person name="Van Vliet A.H.M."/>
            <person name="Stringer S.C."/>
            <person name="Carter A.T."/>
            <person name="Peck M.W."/>
        </authorList>
    </citation>
    <scope>NUCLEOTIDE SEQUENCE [LARGE SCALE GENOMIC DNA]</scope>
    <source>
        <strain evidence="1 2">BL81</strain>
    </source>
</reference>
<evidence type="ECO:0000313" key="1">
    <source>
        <dbReference type="EMBL" id="NFV27518.1"/>
    </source>
</evidence>
<proteinExistence type="predicted"/>
<protein>
    <submittedName>
        <fullName evidence="1">Uncharacterized protein</fullName>
    </submittedName>
</protein>
<gene>
    <name evidence="1" type="ORF">FDG31_15395</name>
</gene>
<comment type="caution">
    <text evidence="1">The sequence shown here is derived from an EMBL/GenBank/DDBJ whole genome shotgun (WGS) entry which is preliminary data.</text>
</comment>
<organism evidence="1 2">
    <name type="scientific">Clostridium botulinum</name>
    <dbReference type="NCBI Taxonomy" id="1491"/>
    <lineage>
        <taxon>Bacteria</taxon>
        <taxon>Bacillati</taxon>
        <taxon>Bacillota</taxon>
        <taxon>Clostridia</taxon>
        <taxon>Eubacteriales</taxon>
        <taxon>Clostridiaceae</taxon>
        <taxon>Clostridium</taxon>
    </lineage>
</organism>
<evidence type="ECO:0000313" key="2">
    <source>
        <dbReference type="Proteomes" id="UP000486903"/>
    </source>
</evidence>